<name>A0AAV4XWM8_CAEEX</name>
<comment type="caution">
    <text evidence="1">The sequence shown here is derived from an EMBL/GenBank/DDBJ whole genome shotgun (WGS) entry which is preliminary data.</text>
</comment>
<protein>
    <submittedName>
        <fullName evidence="1">Uncharacterized protein</fullName>
    </submittedName>
</protein>
<evidence type="ECO:0000313" key="2">
    <source>
        <dbReference type="Proteomes" id="UP001054945"/>
    </source>
</evidence>
<reference evidence="1 2" key="1">
    <citation type="submission" date="2021-06" db="EMBL/GenBank/DDBJ databases">
        <title>Caerostris extrusa draft genome.</title>
        <authorList>
            <person name="Kono N."/>
            <person name="Arakawa K."/>
        </authorList>
    </citation>
    <scope>NUCLEOTIDE SEQUENCE [LARGE SCALE GENOMIC DNA]</scope>
</reference>
<sequence length="72" mass="8267">MAFKRAAPPNLLSNPIVGESLLYKWLLRRKGITAKKLPLRLWREEGSSSVNGFLCVSSGVEERWDFTFREGR</sequence>
<evidence type="ECO:0000313" key="1">
    <source>
        <dbReference type="EMBL" id="GIY99144.1"/>
    </source>
</evidence>
<gene>
    <name evidence="1" type="ORF">CEXT_29531</name>
</gene>
<dbReference type="EMBL" id="BPLR01018387">
    <property type="protein sequence ID" value="GIY99144.1"/>
    <property type="molecule type" value="Genomic_DNA"/>
</dbReference>
<proteinExistence type="predicted"/>
<accession>A0AAV4XWM8</accession>
<dbReference type="Proteomes" id="UP001054945">
    <property type="component" value="Unassembled WGS sequence"/>
</dbReference>
<dbReference type="AlphaFoldDB" id="A0AAV4XWM8"/>
<keyword evidence="2" id="KW-1185">Reference proteome</keyword>
<organism evidence="1 2">
    <name type="scientific">Caerostris extrusa</name>
    <name type="common">Bark spider</name>
    <name type="synonym">Caerostris bankana</name>
    <dbReference type="NCBI Taxonomy" id="172846"/>
    <lineage>
        <taxon>Eukaryota</taxon>
        <taxon>Metazoa</taxon>
        <taxon>Ecdysozoa</taxon>
        <taxon>Arthropoda</taxon>
        <taxon>Chelicerata</taxon>
        <taxon>Arachnida</taxon>
        <taxon>Araneae</taxon>
        <taxon>Araneomorphae</taxon>
        <taxon>Entelegynae</taxon>
        <taxon>Araneoidea</taxon>
        <taxon>Araneidae</taxon>
        <taxon>Caerostris</taxon>
    </lineage>
</organism>